<proteinExistence type="predicted"/>
<feature type="compositionally biased region" description="Polar residues" evidence="1">
    <location>
        <begin position="240"/>
        <end position="273"/>
    </location>
</feature>
<dbReference type="EMBL" id="JAZGSY010000289">
    <property type="protein sequence ID" value="KAL1837494.1"/>
    <property type="molecule type" value="Genomic_DNA"/>
</dbReference>
<dbReference type="Proteomes" id="UP001583172">
    <property type="component" value="Unassembled WGS sequence"/>
</dbReference>
<evidence type="ECO:0000313" key="3">
    <source>
        <dbReference type="Proteomes" id="UP001583172"/>
    </source>
</evidence>
<evidence type="ECO:0008006" key="4">
    <source>
        <dbReference type="Google" id="ProtNLM"/>
    </source>
</evidence>
<organism evidence="2 3">
    <name type="scientific">Humicola insolens</name>
    <name type="common">Soft-rot fungus</name>
    <dbReference type="NCBI Taxonomy" id="85995"/>
    <lineage>
        <taxon>Eukaryota</taxon>
        <taxon>Fungi</taxon>
        <taxon>Dikarya</taxon>
        <taxon>Ascomycota</taxon>
        <taxon>Pezizomycotina</taxon>
        <taxon>Sordariomycetes</taxon>
        <taxon>Sordariomycetidae</taxon>
        <taxon>Sordariales</taxon>
        <taxon>Chaetomiaceae</taxon>
        <taxon>Mycothermus</taxon>
    </lineage>
</organism>
<feature type="region of interest" description="Disordered" evidence="1">
    <location>
        <begin position="1"/>
        <end position="92"/>
    </location>
</feature>
<name>A0ABR3V6U8_HUMIN</name>
<evidence type="ECO:0000256" key="1">
    <source>
        <dbReference type="SAM" id="MobiDB-lite"/>
    </source>
</evidence>
<feature type="compositionally biased region" description="Basic and acidic residues" evidence="1">
    <location>
        <begin position="82"/>
        <end position="92"/>
    </location>
</feature>
<gene>
    <name evidence="2" type="ORF">VTJ49DRAFT_3738</name>
</gene>
<keyword evidence="3" id="KW-1185">Reference proteome</keyword>
<comment type="caution">
    <text evidence="2">The sequence shown here is derived from an EMBL/GenBank/DDBJ whole genome shotgun (WGS) entry which is preliminary data.</text>
</comment>
<reference evidence="2 3" key="1">
    <citation type="journal article" date="2024" name="Commun. Biol.">
        <title>Comparative genomic analysis of thermophilic fungi reveals convergent evolutionary adaptations and gene losses.</title>
        <authorList>
            <person name="Steindorff A.S."/>
            <person name="Aguilar-Pontes M.V."/>
            <person name="Robinson A.J."/>
            <person name="Andreopoulos B."/>
            <person name="LaButti K."/>
            <person name="Kuo A."/>
            <person name="Mondo S."/>
            <person name="Riley R."/>
            <person name="Otillar R."/>
            <person name="Haridas S."/>
            <person name="Lipzen A."/>
            <person name="Grimwood J."/>
            <person name="Schmutz J."/>
            <person name="Clum A."/>
            <person name="Reid I.D."/>
            <person name="Moisan M.C."/>
            <person name="Butler G."/>
            <person name="Nguyen T.T.M."/>
            <person name="Dewar K."/>
            <person name="Conant G."/>
            <person name="Drula E."/>
            <person name="Henrissat B."/>
            <person name="Hansel C."/>
            <person name="Singer S."/>
            <person name="Hutchinson M.I."/>
            <person name="de Vries R.P."/>
            <person name="Natvig D.O."/>
            <person name="Powell A.J."/>
            <person name="Tsang A."/>
            <person name="Grigoriev I.V."/>
        </authorList>
    </citation>
    <scope>NUCLEOTIDE SEQUENCE [LARGE SCALE GENOMIC DNA]</scope>
    <source>
        <strain evidence="2 3">CBS 620.91</strain>
    </source>
</reference>
<feature type="region of interest" description="Disordered" evidence="1">
    <location>
        <begin position="223"/>
        <end position="309"/>
    </location>
</feature>
<feature type="compositionally biased region" description="Basic and acidic residues" evidence="1">
    <location>
        <begin position="281"/>
        <end position="292"/>
    </location>
</feature>
<sequence>MPVRPLLCGNRHRKTIPDSSDEEWTPSRHSSQQPDKSSGYPSDDGELDSHGDEAIDSSDDKDVESSDSGKIESFDEENNGATEKRCGQRAIEDLPASLRQGISGRAATGPIDRQPAGQAIFAPVIDNANYKTWTDSGNALKTCENCTRPSTVWGITSGHYADPGPGNGRNARGGSAKPPMIVSRRPITEEESPIVEPGLHEKISGGFQVKKDDDPEAKYQGCHQLESSDEAEEKNDVDSKANTMGDSMQASHENTPAQASEQQLVYAETNGSGSDEAEDNGDGHSVSEHDEQPVELSSHCPKSAGRITTHEANTLSIERELQMQPWEHGDGRLLDASGKAIALSATSAPSSSGTQRPANIFSGINFTSVSSNYLRVSSGQSHQLPQDAEQARVVIVYRGQLSVQIGDDENDIETFVVGPTGSFRILPGKTRVVKNRGYYDVVIQVMVMD</sequence>
<feature type="compositionally biased region" description="Basic and acidic residues" evidence="1">
    <location>
        <begin position="47"/>
        <end position="73"/>
    </location>
</feature>
<evidence type="ECO:0000313" key="2">
    <source>
        <dbReference type="EMBL" id="KAL1837494.1"/>
    </source>
</evidence>
<protein>
    <recommendedName>
        <fullName evidence="4">Mif2/CENP-C cupin domain-containing protein</fullName>
    </recommendedName>
</protein>
<feature type="compositionally biased region" description="Polar residues" evidence="1">
    <location>
        <begin position="27"/>
        <end position="40"/>
    </location>
</feature>
<accession>A0ABR3V6U8</accession>